<proteinExistence type="predicted"/>
<accession>A0A0B2UQ44</accession>
<dbReference type="Pfam" id="PF10320">
    <property type="entry name" value="7TM_GPCR_Srsx"/>
    <property type="match status" value="1"/>
</dbReference>
<dbReference type="AlphaFoldDB" id="A0A0B2UQ44"/>
<reference evidence="1 2" key="1">
    <citation type="submission" date="2014-11" db="EMBL/GenBank/DDBJ databases">
        <title>Genetic blueprint of the zoonotic pathogen Toxocara canis.</title>
        <authorList>
            <person name="Zhu X.-Q."/>
            <person name="Korhonen P.K."/>
            <person name="Cai H."/>
            <person name="Young N.D."/>
            <person name="Nejsum P."/>
            <person name="von Samson-Himmelstjerna G."/>
            <person name="Boag P.R."/>
            <person name="Tan P."/>
            <person name="Li Q."/>
            <person name="Min J."/>
            <person name="Yang Y."/>
            <person name="Wang X."/>
            <person name="Fang X."/>
            <person name="Hall R.S."/>
            <person name="Hofmann A."/>
            <person name="Sternberg P.W."/>
            <person name="Jex A.R."/>
            <person name="Gasser R.B."/>
        </authorList>
    </citation>
    <scope>NUCLEOTIDE SEQUENCE [LARGE SCALE GENOMIC DNA]</scope>
    <source>
        <strain evidence="1">PN_DK_2014</strain>
    </source>
</reference>
<evidence type="ECO:0000313" key="1">
    <source>
        <dbReference type="EMBL" id="KHN73116.1"/>
    </source>
</evidence>
<evidence type="ECO:0008006" key="3">
    <source>
        <dbReference type="Google" id="ProtNLM"/>
    </source>
</evidence>
<dbReference type="EMBL" id="JPKZ01003150">
    <property type="protein sequence ID" value="KHN73116.1"/>
    <property type="molecule type" value="Genomic_DNA"/>
</dbReference>
<keyword evidence="2" id="KW-1185">Reference proteome</keyword>
<name>A0A0B2UQ44_TOXCA</name>
<sequence length="93" mass="10548">MLYESVEGIGLLIRGAQNEIYEALNIELSNRGACMLYGSMTILGMTMIQVTIIMITLDRLCVLAFPILYRHHDQLGPMAIDFTLHYFAPVLHF</sequence>
<evidence type="ECO:0000313" key="2">
    <source>
        <dbReference type="Proteomes" id="UP000031036"/>
    </source>
</evidence>
<comment type="caution">
    <text evidence="1">The sequence shown here is derived from an EMBL/GenBank/DDBJ whole genome shotgun (WGS) entry which is preliminary data.</text>
</comment>
<organism evidence="1 2">
    <name type="scientific">Toxocara canis</name>
    <name type="common">Canine roundworm</name>
    <dbReference type="NCBI Taxonomy" id="6265"/>
    <lineage>
        <taxon>Eukaryota</taxon>
        <taxon>Metazoa</taxon>
        <taxon>Ecdysozoa</taxon>
        <taxon>Nematoda</taxon>
        <taxon>Chromadorea</taxon>
        <taxon>Rhabditida</taxon>
        <taxon>Spirurina</taxon>
        <taxon>Ascaridomorpha</taxon>
        <taxon>Ascaridoidea</taxon>
        <taxon>Toxocaridae</taxon>
        <taxon>Toxocara</taxon>
    </lineage>
</organism>
<dbReference type="InterPro" id="IPR019424">
    <property type="entry name" value="7TM_GPCR_Srsx"/>
</dbReference>
<dbReference type="Proteomes" id="UP000031036">
    <property type="component" value="Unassembled WGS sequence"/>
</dbReference>
<protein>
    <recommendedName>
        <fullName evidence="3">G_PROTEIN_RECEP_F1_2 domain-containing protein</fullName>
    </recommendedName>
</protein>
<gene>
    <name evidence="1" type="ORF">Tcan_01944</name>
</gene>